<evidence type="ECO:0000313" key="2">
    <source>
        <dbReference type="EMBL" id="TGZ80600.1"/>
    </source>
</evidence>
<protein>
    <submittedName>
        <fullName evidence="2">Uncharacterized protein</fullName>
    </submittedName>
</protein>
<dbReference type="InParanoid" id="A0A4S2MVH9"/>
<dbReference type="EMBL" id="ML220124">
    <property type="protein sequence ID" value="TGZ80600.1"/>
    <property type="molecule type" value="Genomic_DNA"/>
</dbReference>
<proteinExistence type="predicted"/>
<gene>
    <name evidence="2" type="ORF">EX30DRAFT_55180</name>
</gene>
<sequence length="221" mass="24592">MPLTPRFTISHLQLHTQYQLPTMLPTSPTNTQTHQSTVCASRTAEPPIIITQHNASPQTSQQPHIQTPYNNSQHHIISGPGTEQTQQTRRIRGSAVYCVTVGYGSSVYFHGTGWIAGEEEKEKERRDAHHHHQSLIITITTATNIRPPPPEFESDIPTTNPFNRSPGHRISSATTFYQPISTPTSTATAMTGTTAETGYPHPPIPNVSYTIPRRQPHTPYF</sequence>
<evidence type="ECO:0000313" key="3">
    <source>
        <dbReference type="Proteomes" id="UP000298138"/>
    </source>
</evidence>
<name>A0A4S2MVH9_9PEZI</name>
<feature type="compositionally biased region" description="Low complexity" evidence="1">
    <location>
        <begin position="182"/>
        <end position="197"/>
    </location>
</feature>
<keyword evidence="3" id="KW-1185">Reference proteome</keyword>
<feature type="region of interest" description="Disordered" evidence="1">
    <location>
        <begin position="179"/>
        <end position="221"/>
    </location>
</feature>
<accession>A0A4S2MVH9</accession>
<dbReference type="AlphaFoldDB" id="A0A4S2MVH9"/>
<reference evidence="2 3" key="1">
    <citation type="submission" date="2019-04" db="EMBL/GenBank/DDBJ databases">
        <title>Comparative genomics and transcriptomics to analyze fruiting body development in filamentous ascomycetes.</title>
        <authorList>
            <consortium name="DOE Joint Genome Institute"/>
            <person name="Lutkenhaus R."/>
            <person name="Traeger S."/>
            <person name="Breuer J."/>
            <person name="Kuo A."/>
            <person name="Lipzen A."/>
            <person name="Pangilinan J."/>
            <person name="Dilworth D."/>
            <person name="Sandor L."/>
            <person name="Poggeler S."/>
            <person name="Barry K."/>
            <person name="Grigoriev I.V."/>
            <person name="Nowrousian M."/>
        </authorList>
    </citation>
    <scope>NUCLEOTIDE SEQUENCE [LARGE SCALE GENOMIC DNA]</scope>
    <source>
        <strain evidence="2 3">CBS 389.68</strain>
    </source>
</reference>
<dbReference type="Proteomes" id="UP000298138">
    <property type="component" value="Unassembled WGS sequence"/>
</dbReference>
<evidence type="ECO:0000256" key="1">
    <source>
        <dbReference type="SAM" id="MobiDB-lite"/>
    </source>
</evidence>
<organism evidence="2 3">
    <name type="scientific">Ascodesmis nigricans</name>
    <dbReference type="NCBI Taxonomy" id="341454"/>
    <lineage>
        <taxon>Eukaryota</taxon>
        <taxon>Fungi</taxon>
        <taxon>Dikarya</taxon>
        <taxon>Ascomycota</taxon>
        <taxon>Pezizomycotina</taxon>
        <taxon>Pezizomycetes</taxon>
        <taxon>Pezizales</taxon>
        <taxon>Ascodesmidaceae</taxon>
        <taxon>Ascodesmis</taxon>
    </lineage>
</organism>